<protein>
    <submittedName>
        <fullName evidence="2">Uncharacterized protein</fullName>
    </submittedName>
</protein>
<proteinExistence type="predicted"/>
<sequence>MLRSICVTAAGAAVLLTGGGSAWAAAPSPAPSVSACSGVIEVDGFAFTPAAVLPGGDSSAVLAVTNCTAQAQTVSEQWTGRFSSLTGTGIPAGCPVIDPLPRSQALPAHTEETTATTYTVPAGCTADRLTVTVQLSQDGTPLATASAVLTINRSTTG</sequence>
<dbReference type="RefSeq" id="WP_271312854.1">
    <property type="nucleotide sequence ID" value="NZ_JABXJJ020000006.1"/>
</dbReference>
<feature type="signal peptide" evidence="1">
    <location>
        <begin position="1"/>
        <end position="24"/>
    </location>
</feature>
<keyword evidence="1" id="KW-0732">Signal</keyword>
<evidence type="ECO:0000256" key="1">
    <source>
        <dbReference type="SAM" id="SignalP"/>
    </source>
</evidence>
<reference evidence="2" key="1">
    <citation type="submission" date="2023-05" db="EMBL/GenBank/DDBJ databases">
        <title>Streptantibioticus silvisoli sp. nov., acidotolerant actinomycetes 1 from pine litter.</title>
        <authorList>
            <person name="Swiecimska M."/>
            <person name="Golinska P."/>
            <person name="Sangal V."/>
            <person name="Wachnowicz B."/>
            <person name="Goodfellow M."/>
        </authorList>
    </citation>
    <scope>NUCLEOTIDE SEQUENCE</scope>
    <source>
        <strain evidence="2">SL13</strain>
    </source>
</reference>
<dbReference type="EMBL" id="JABXJJ020000006">
    <property type="protein sequence ID" value="MDI5968889.1"/>
    <property type="molecule type" value="Genomic_DNA"/>
</dbReference>
<accession>A0AA90GW17</accession>
<comment type="caution">
    <text evidence="2">The sequence shown here is derived from an EMBL/GenBank/DDBJ whole genome shotgun (WGS) entry which is preliminary data.</text>
</comment>
<evidence type="ECO:0000313" key="2">
    <source>
        <dbReference type="EMBL" id="MDI5968889.1"/>
    </source>
</evidence>
<name>A0AA90GW17_9ACTN</name>
<gene>
    <name evidence="2" type="ORF">POF50_005945</name>
</gene>
<organism evidence="2">
    <name type="scientific">Streptantibioticus silvisoli</name>
    <dbReference type="NCBI Taxonomy" id="2705255"/>
    <lineage>
        <taxon>Bacteria</taxon>
        <taxon>Bacillati</taxon>
        <taxon>Actinomycetota</taxon>
        <taxon>Actinomycetes</taxon>
        <taxon>Kitasatosporales</taxon>
        <taxon>Streptomycetaceae</taxon>
        <taxon>Streptantibioticus</taxon>
    </lineage>
</organism>
<feature type="chain" id="PRO_5041697030" evidence="1">
    <location>
        <begin position="25"/>
        <end position="157"/>
    </location>
</feature>
<dbReference type="AlphaFoldDB" id="A0AA90GW17"/>